<protein>
    <submittedName>
        <fullName evidence="1">Uncharacterized protein</fullName>
    </submittedName>
</protein>
<name>A0A2Z4RCP0_PSEPU</name>
<proteinExistence type="predicted"/>
<dbReference type="AlphaFoldDB" id="A0A2Z4RCP0"/>
<dbReference type="OrthoDB" id="7033537at2"/>
<sequence>MKLLQAIVKKQVDFLLLVNFYRTIITTPKPVTPVGASLLAMDVNENTGCLIPIGARTTIASMLAPTGASLSGVAAPCRHPPSRTCSNPCRSVASA</sequence>
<evidence type="ECO:0000313" key="1">
    <source>
        <dbReference type="EMBL" id="AWY38860.1"/>
    </source>
</evidence>
<reference evidence="1 2" key="1">
    <citation type="submission" date="2018-05" db="EMBL/GenBank/DDBJ databases">
        <title>Whole genome sequence of Pseudomonas putida JBC17.</title>
        <authorList>
            <person name="Lee Y.H."/>
            <person name="David K."/>
        </authorList>
    </citation>
    <scope>NUCLEOTIDE SEQUENCE [LARGE SCALE GENOMIC DNA]</scope>
    <source>
        <strain evidence="1 2">JBC17</strain>
    </source>
</reference>
<gene>
    <name evidence="1" type="ORF">DKY63_02600</name>
</gene>
<evidence type="ECO:0000313" key="2">
    <source>
        <dbReference type="Proteomes" id="UP000250299"/>
    </source>
</evidence>
<dbReference type="Proteomes" id="UP000250299">
    <property type="component" value="Chromosome"/>
</dbReference>
<dbReference type="EMBL" id="CP029693">
    <property type="protein sequence ID" value="AWY38860.1"/>
    <property type="molecule type" value="Genomic_DNA"/>
</dbReference>
<accession>A0A2Z4RCP0</accession>
<organism evidence="1 2">
    <name type="scientific">Pseudomonas putida</name>
    <name type="common">Arthrobacter siderocapsulatus</name>
    <dbReference type="NCBI Taxonomy" id="303"/>
    <lineage>
        <taxon>Bacteria</taxon>
        <taxon>Pseudomonadati</taxon>
        <taxon>Pseudomonadota</taxon>
        <taxon>Gammaproteobacteria</taxon>
        <taxon>Pseudomonadales</taxon>
        <taxon>Pseudomonadaceae</taxon>
        <taxon>Pseudomonas</taxon>
    </lineage>
</organism>